<evidence type="ECO:0000313" key="2">
    <source>
        <dbReference type="EMBL" id="CAE0775765.1"/>
    </source>
</evidence>
<protein>
    <submittedName>
        <fullName evidence="2">Uncharacterized protein</fullName>
    </submittedName>
</protein>
<accession>A0A6T0AFB5</accession>
<feature type="compositionally biased region" description="Polar residues" evidence="1">
    <location>
        <begin position="337"/>
        <end position="347"/>
    </location>
</feature>
<feature type="region of interest" description="Disordered" evidence="1">
    <location>
        <begin position="336"/>
        <end position="364"/>
    </location>
</feature>
<dbReference type="AlphaFoldDB" id="A0A6T0AFB5"/>
<name>A0A6T0AFB5_CHRCT</name>
<evidence type="ECO:0000313" key="3">
    <source>
        <dbReference type="EMBL" id="CAE0775769.1"/>
    </source>
</evidence>
<dbReference type="EMBL" id="HBIZ01044378">
    <property type="protein sequence ID" value="CAE0775765.1"/>
    <property type="molecule type" value="Transcribed_RNA"/>
</dbReference>
<reference evidence="2" key="1">
    <citation type="submission" date="2021-01" db="EMBL/GenBank/DDBJ databases">
        <authorList>
            <person name="Corre E."/>
            <person name="Pelletier E."/>
            <person name="Niang G."/>
            <person name="Scheremetjew M."/>
            <person name="Finn R."/>
            <person name="Kale V."/>
            <person name="Holt S."/>
            <person name="Cochrane G."/>
            <person name="Meng A."/>
            <person name="Brown T."/>
            <person name="Cohen L."/>
        </authorList>
    </citation>
    <scope>NUCLEOTIDE SEQUENCE</scope>
    <source>
        <strain evidence="2">CCMP645</strain>
    </source>
</reference>
<feature type="compositionally biased region" description="Polar residues" evidence="1">
    <location>
        <begin position="12"/>
        <end position="32"/>
    </location>
</feature>
<gene>
    <name evidence="2" type="ORF">PCAR00345_LOCUS28400</name>
    <name evidence="3" type="ORF">PCAR00345_LOCUS28404</name>
</gene>
<proteinExistence type="predicted"/>
<dbReference type="EMBL" id="HBIZ01044382">
    <property type="protein sequence ID" value="CAE0775769.1"/>
    <property type="molecule type" value="Transcribed_RNA"/>
</dbReference>
<feature type="region of interest" description="Disordered" evidence="1">
    <location>
        <begin position="1"/>
        <end position="46"/>
    </location>
</feature>
<sequence>MNKPGGGLHASPPSQQNTTQTGYSKPQNTASADNEDDTMQDGPNMHQEPIEAQHKVYGATRLFGDKDLDAPKEVPASQEEFVAGLLGEIGHDNPDGITVAIGPYSIKGSFAVPIELVPQLDHFIQGEHPIVHVLANFQGNATYIRYAIGEQGESMTVKQGAQRALWFDIRLRDTNALAWSIATIKAIETSLAEVGIVNPKVRQKLGKHGYKKNEFHVTFSSTSYQGINAISAFPWWQLKHQLDGTCEGIAFSLPRTPFPTKIWHATAYLLSEEITKLADIKTFCFHPNAYQCTCSIAEAKRRQQATYIPKAKRQNKEDSANFFKSRAATLNIYKKATQGQASSSSCPPTAEPSIEELTEDIGDP</sequence>
<organism evidence="2">
    <name type="scientific">Chrysotila carterae</name>
    <name type="common">Marine alga</name>
    <name type="synonym">Syracosphaera carterae</name>
    <dbReference type="NCBI Taxonomy" id="13221"/>
    <lineage>
        <taxon>Eukaryota</taxon>
        <taxon>Haptista</taxon>
        <taxon>Haptophyta</taxon>
        <taxon>Prymnesiophyceae</taxon>
        <taxon>Isochrysidales</taxon>
        <taxon>Isochrysidaceae</taxon>
        <taxon>Chrysotila</taxon>
    </lineage>
</organism>
<feature type="compositionally biased region" description="Acidic residues" evidence="1">
    <location>
        <begin position="353"/>
        <end position="364"/>
    </location>
</feature>
<evidence type="ECO:0000256" key="1">
    <source>
        <dbReference type="SAM" id="MobiDB-lite"/>
    </source>
</evidence>